<dbReference type="Proteomes" id="UP001497457">
    <property type="component" value="Chromosome 35b"/>
</dbReference>
<dbReference type="InterPro" id="IPR036955">
    <property type="entry name" value="AP2/ERF_dom_sf"/>
</dbReference>
<comment type="subcellular location">
    <subcellularLocation>
        <location evidence="1">Nucleus</location>
    </subcellularLocation>
</comment>
<dbReference type="PANTHER" id="PTHR31985:SF249">
    <property type="entry name" value="OS06G0197200 PROTEIN"/>
    <property type="match status" value="1"/>
</dbReference>
<dbReference type="EMBL" id="OZ075145">
    <property type="protein sequence ID" value="CAL5046565.1"/>
    <property type="molecule type" value="Genomic_DNA"/>
</dbReference>
<keyword evidence="2" id="KW-0805">Transcription regulation</keyword>
<dbReference type="InterPro" id="IPR016177">
    <property type="entry name" value="DNA-bd_dom_sf"/>
</dbReference>
<dbReference type="Pfam" id="PF00847">
    <property type="entry name" value="AP2"/>
    <property type="match status" value="1"/>
</dbReference>
<evidence type="ECO:0000313" key="10">
    <source>
        <dbReference type="Proteomes" id="UP001497457"/>
    </source>
</evidence>
<comment type="similarity">
    <text evidence="7">Belongs to the AP2/ERF transcription factor family. ERF subfamily.</text>
</comment>
<organism evidence="9 10">
    <name type="scientific">Urochloa decumbens</name>
    <dbReference type="NCBI Taxonomy" id="240449"/>
    <lineage>
        <taxon>Eukaryota</taxon>
        <taxon>Viridiplantae</taxon>
        <taxon>Streptophyta</taxon>
        <taxon>Embryophyta</taxon>
        <taxon>Tracheophyta</taxon>
        <taxon>Spermatophyta</taxon>
        <taxon>Magnoliopsida</taxon>
        <taxon>Liliopsida</taxon>
        <taxon>Poales</taxon>
        <taxon>Poaceae</taxon>
        <taxon>PACMAD clade</taxon>
        <taxon>Panicoideae</taxon>
        <taxon>Panicodae</taxon>
        <taxon>Paniceae</taxon>
        <taxon>Melinidinae</taxon>
        <taxon>Urochloa</taxon>
    </lineage>
</organism>
<feature type="domain" description="AP2/ERF" evidence="8">
    <location>
        <begin position="13"/>
        <end position="72"/>
    </location>
</feature>
<dbReference type="CDD" id="cd00018">
    <property type="entry name" value="AP2"/>
    <property type="match status" value="1"/>
</dbReference>
<evidence type="ECO:0000313" key="9">
    <source>
        <dbReference type="EMBL" id="CAL5046565.1"/>
    </source>
</evidence>
<keyword evidence="5" id="KW-0804">Transcription</keyword>
<dbReference type="PROSITE" id="PS51032">
    <property type="entry name" value="AP2_ERF"/>
    <property type="match status" value="1"/>
</dbReference>
<dbReference type="GO" id="GO:0005634">
    <property type="term" value="C:nucleus"/>
    <property type="evidence" value="ECO:0007669"/>
    <property type="project" value="UniProtKB-SubCell"/>
</dbReference>
<reference evidence="10" key="1">
    <citation type="submission" date="2024-06" db="EMBL/GenBank/DDBJ databases">
        <authorList>
            <person name="Ryan C."/>
        </authorList>
    </citation>
    <scope>NUCLEOTIDE SEQUENCE [LARGE SCALE GENOMIC DNA]</scope>
</reference>
<evidence type="ECO:0000256" key="7">
    <source>
        <dbReference type="ARBA" id="ARBA00024343"/>
    </source>
</evidence>
<evidence type="ECO:0000256" key="1">
    <source>
        <dbReference type="ARBA" id="ARBA00004123"/>
    </source>
</evidence>
<dbReference type="InterPro" id="IPR051032">
    <property type="entry name" value="AP2/ERF_TF_ERF_subfamily"/>
</dbReference>
<dbReference type="SMART" id="SM00380">
    <property type="entry name" value="AP2"/>
    <property type="match status" value="1"/>
</dbReference>
<evidence type="ECO:0000256" key="5">
    <source>
        <dbReference type="ARBA" id="ARBA00023163"/>
    </source>
</evidence>
<keyword evidence="10" id="KW-1185">Reference proteome</keyword>
<dbReference type="SUPFAM" id="SSF54171">
    <property type="entry name" value="DNA-binding domain"/>
    <property type="match status" value="1"/>
</dbReference>
<evidence type="ECO:0000256" key="6">
    <source>
        <dbReference type="ARBA" id="ARBA00023242"/>
    </source>
</evidence>
<sequence>MSSLPPSLGEETKYKGVRLRKSGSWVSEIRLPNSRERIWLGSHDTPEKAARAFDAAFVCLRGTGGADGLNFPGSPPAFAGLTTDPDEVRAAAMAHANRVPTSSADAAPVPAYGGALPVGTAAAVLAPAPLQVSAETFDWSELMANPPPLFSPTVVGSHAHLPEASLTPATDVEMEDENEGDVCPGLWNFDSGDAPCR</sequence>
<dbReference type="AlphaFoldDB" id="A0ABC9DXK4"/>
<protein>
    <recommendedName>
        <fullName evidence="8">AP2/ERF domain-containing protein</fullName>
    </recommendedName>
</protein>
<dbReference type="PRINTS" id="PR00367">
    <property type="entry name" value="ETHRSPELEMNT"/>
</dbReference>
<name>A0ABC9DXK4_9POAL</name>
<reference evidence="9 10" key="2">
    <citation type="submission" date="2024-10" db="EMBL/GenBank/DDBJ databases">
        <authorList>
            <person name="Ryan C."/>
        </authorList>
    </citation>
    <scope>NUCLEOTIDE SEQUENCE [LARGE SCALE GENOMIC DNA]</scope>
</reference>
<keyword evidence="6" id="KW-0539">Nucleus</keyword>
<evidence type="ECO:0000256" key="3">
    <source>
        <dbReference type="ARBA" id="ARBA00023125"/>
    </source>
</evidence>
<dbReference type="GO" id="GO:0003677">
    <property type="term" value="F:DNA binding"/>
    <property type="evidence" value="ECO:0007669"/>
    <property type="project" value="UniProtKB-KW"/>
</dbReference>
<keyword evidence="4" id="KW-0010">Activator</keyword>
<evidence type="ECO:0000259" key="8">
    <source>
        <dbReference type="PROSITE" id="PS51032"/>
    </source>
</evidence>
<accession>A0ABC9DXK4</accession>
<proteinExistence type="inferred from homology"/>
<dbReference type="Gene3D" id="3.30.730.10">
    <property type="entry name" value="AP2/ERF domain"/>
    <property type="match status" value="1"/>
</dbReference>
<dbReference type="PANTHER" id="PTHR31985">
    <property type="entry name" value="ETHYLENE-RESPONSIVE TRANSCRIPTION FACTOR ERF042-RELATED"/>
    <property type="match status" value="1"/>
</dbReference>
<dbReference type="InterPro" id="IPR001471">
    <property type="entry name" value="AP2/ERF_dom"/>
</dbReference>
<keyword evidence="3" id="KW-0238">DNA-binding</keyword>
<gene>
    <name evidence="9" type="ORF">URODEC1_LOCUS89408</name>
</gene>
<evidence type="ECO:0000256" key="4">
    <source>
        <dbReference type="ARBA" id="ARBA00023159"/>
    </source>
</evidence>
<evidence type="ECO:0000256" key="2">
    <source>
        <dbReference type="ARBA" id="ARBA00023015"/>
    </source>
</evidence>